<keyword evidence="1" id="KW-0732">Signal</keyword>
<sequence length="108" mass="11705">MKKLTITTLVGLVTSFTLLLSAPTKAAMDPVVEKALQDVCYSSLSNKTMSFKQIVKSYRLSLKDVAENVVCNGEDIGTFAAENGAHNTANFIRSLQQGHVEIQELASL</sequence>
<dbReference type="InterPro" id="IPR022193">
    <property type="entry name" value="DUF3718"/>
</dbReference>
<dbReference type="Proteomes" id="UP000619743">
    <property type="component" value="Unassembled WGS sequence"/>
</dbReference>
<proteinExistence type="predicted"/>
<accession>A0A8J2U9A8</accession>
<dbReference type="AlphaFoldDB" id="A0A8J2U9A8"/>
<dbReference type="RefSeq" id="WP_087507235.1">
    <property type="nucleotide sequence ID" value="NZ_BMDX01000023.1"/>
</dbReference>
<dbReference type="OrthoDB" id="6401678at2"/>
<gene>
    <name evidence="2" type="ORF">GCM10011369_32550</name>
</gene>
<name>A0A8J2U9A8_9GAMM</name>
<evidence type="ECO:0000313" key="2">
    <source>
        <dbReference type="EMBL" id="GGA87943.1"/>
    </source>
</evidence>
<dbReference type="Pfam" id="PF12514">
    <property type="entry name" value="DUF3718"/>
    <property type="match status" value="1"/>
</dbReference>
<evidence type="ECO:0008006" key="4">
    <source>
        <dbReference type="Google" id="ProtNLM"/>
    </source>
</evidence>
<feature type="signal peptide" evidence="1">
    <location>
        <begin position="1"/>
        <end position="26"/>
    </location>
</feature>
<reference evidence="3" key="1">
    <citation type="journal article" date="2019" name="Int. J. Syst. Evol. Microbiol.">
        <title>The Global Catalogue of Microorganisms (GCM) 10K type strain sequencing project: providing services to taxonomists for standard genome sequencing and annotation.</title>
        <authorList>
            <consortium name="The Broad Institute Genomics Platform"/>
            <consortium name="The Broad Institute Genome Sequencing Center for Infectious Disease"/>
            <person name="Wu L."/>
            <person name="Ma J."/>
        </authorList>
    </citation>
    <scope>NUCLEOTIDE SEQUENCE [LARGE SCALE GENOMIC DNA]</scope>
    <source>
        <strain evidence="3">CGMCC 1.10130</strain>
    </source>
</reference>
<evidence type="ECO:0000256" key="1">
    <source>
        <dbReference type="SAM" id="SignalP"/>
    </source>
</evidence>
<dbReference type="EMBL" id="BMDX01000023">
    <property type="protein sequence ID" value="GGA87943.1"/>
    <property type="molecule type" value="Genomic_DNA"/>
</dbReference>
<keyword evidence="3" id="KW-1185">Reference proteome</keyword>
<comment type="caution">
    <text evidence="2">The sequence shown here is derived from an EMBL/GenBank/DDBJ whole genome shotgun (WGS) entry which is preliminary data.</text>
</comment>
<feature type="chain" id="PRO_5035163718" description="DUF3718 domain-containing protein" evidence="1">
    <location>
        <begin position="27"/>
        <end position="108"/>
    </location>
</feature>
<protein>
    <recommendedName>
        <fullName evidence="4">DUF3718 domain-containing protein</fullName>
    </recommendedName>
</protein>
<organism evidence="2 3">
    <name type="scientific">Neiella marina</name>
    <dbReference type="NCBI Taxonomy" id="508461"/>
    <lineage>
        <taxon>Bacteria</taxon>
        <taxon>Pseudomonadati</taxon>
        <taxon>Pseudomonadota</taxon>
        <taxon>Gammaproteobacteria</taxon>
        <taxon>Alteromonadales</taxon>
        <taxon>Echinimonadaceae</taxon>
        <taxon>Neiella</taxon>
    </lineage>
</organism>
<evidence type="ECO:0000313" key="3">
    <source>
        <dbReference type="Proteomes" id="UP000619743"/>
    </source>
</evidence>